<dbReference type="AlphaFoldDB" id="A0A2C5XCT8"/>
<sequence length="352" mass="40165">MDHVCRAERGERGAGDVGVVVDWQAPGGRRGGRQGARLPVELLLHIVECLVPPRHAQALLPASHACTMTLLALTRVSRALYPKASSMLRQHCAVLDSRQRLARYRECMARMVPSLPAPSPSLRHITWLHLAPFGASLDDEQTATWVRELLCELSDTLRRLVVQMPFGSLDPLNDHLSVRRTLRAGFEQLSRLDEFVCLDEYPALSVPDGHTDVWRLWPELRRVALFDVPVDSHWLWWDIATLPHLEHVLLARPQHLGVTNIKDEYFHKLPRGDRRLGRHIRITLVDVAYQLDRVDTARWSEIDSSGLMTVEAVEVPLPFYGDETPQKLVTDWVRRRALDGTLWTWSGQRVDE</sequence>
<organism evidence="1 2">
    <name type="scientific">Ophiocordyceps australis</name>
    <dbReference type="NCBI Taxonomy" id="1399860"/>
    <lineage>
        <taxon>Eukaryota</taxon>
        <taxon>Fungi</taxon>
        <taxon>Dikarya</taxon>
        <taxon>Ascomycota</taxon>
        <taxon>Pezizomycotina</taxon>
        <taxon>Sordariomycetes</taxon>
        <taxon>Hypocreomycetidae</taxon>
        <taxon>Hypocreales</taxon>
        <taxon>Ophiocordycipitaceae</taxon>
        <taxon>Ophiocordyceps</taxon>
    </lineage>
</organism>
<accession>A0A2C5XCT8</accession>
<dbReference type="EMBL" id="NJEU01001355">
    <property type="protein sequence ID" value="PHH67669.1"/>
    <property type="molecule type" value="Genomic_DNA"/>
</dbReference>
<gene>
    <name evidence="1" type="ORF">CDD82_1228</name>
</gene>
<keyword evidence="2" id="KW-1185">Reference proteome</keyword>
<comment type="caution">
    <text evidence="1">The sequence shown here is derived from an EMBL/GenBank/DDBJ whole genome shotgun (WGS) entry which is preliminary data.</text>
</comment>
<dbReference type="Proteomes" id="UP000224854">
    <property type="component" value="Unassembled WGS sequence"/>
</dbReference>
<protein>
    <recommendedName>
        <fullName evidence="3">F-box domain-containing protein</fullName>
    </recommendedName>
</protein>
<evidence type="ECO:0000313" key="1">
    <source>
        <dbReference type="EMBL" id="PHH67669.1"/>
    </source>
</evidence>
<evidence type="ECO:0008006" key="3">
    <source>
        <dbReference type="Google" id="ProtNLM"/>
    </source>
</evidence>
<dbReference type="OrthoDB" id="6365676at2759"/>
<evidence type="ECO:0000313" key="2">
    <source>
        <dbReference type="Proteomes" id="UP000224854"/>
    </source>
</evidence>
<reference evidence="1 2" key="1">
    <citation type="submission" date="2017-06" db="EMBL/GenBank/DDBJ databases">
        <title>Ant-infecting Ophiocordyceps genomes reveal a high diversity of potential behavioral manipulation genes and a possible major role for enterotoxins.</title>
        <authorList>
            <person name="De Bekker C."/>
            <person name="Evans H.C."/>
            <person name="Brachmann A."/>
            <person name="Hughes D.P."/>
        </authorList>
    </citation>
    <scope>NUCLEOTIDE SEQUENCE [LARGE SCALE GENOMIC DNA]</scope>
    <source>
        <strain evidence="1 2">1348a</strain>
    </source>
</reference>
<proteinExistence type="predicted"/>
<name>A0A2C5XCT8_9HYPO</name>